<gene>
    <name evidence="7" type="ORF">NBR_LOCUS8776</name>
</gene>
<evidence type="ECO:0000313" key="9">
    <source>
        <dbReference type="WBParaSite" id="NBR_0000877501-mRNA-1"/>
    </source>
</evidence>
<dbReference type="PROSITE" id="PS50222">
    <property type="entry name" value="EF_HAND_2"/>
    <property type="match status" value="1"/>
</dbReference>
<keyword evidence="3" id="KW-0677">Repeat</keyword>
<dbReference type="Proteomes" id="UP000271162">
    <property type="component" value="Unassembled WGS sequence"/>
</dbReference>
<comment type="subcellular location">
    <subcellularLocation>
        <location evidence="1">Membrane</location>
    </subcellularLocation>
</comment>
<dbReference type="InterPro" id="IPR052266">
    <property type="entry name" value="Miro-EF-hand_domain"/>
</dbReference>
<reference evidence="7 8" key="2">
    <citation type="submission" date="2018-11" db="EMBL/GenBank/DDBJ databases">
        <authorList>
            <consortium name="Pathogen Informatics"/>
        </authorList>
    </citation>
    <scope>NUCLEOTIDE SEQUENCE [LARGE SCALE GENOMIC DNA]</scope>
</reference>
<dbReference type="SUPFAM" id="SSF47473">
    <property type="entry name" value="EF-hand"/>
    <property type="match status" value="1"/>
</dbReference>
<dbReference type="EMBL" id="UYSL01020050">
    <property type="protein sequence ID" value="VDL72365.1"/>
    <property type="molecule type" value="Genomic_DNA"/>
</dbReference>
<accession>A0A158QYP0</accession>
<dbReference type="PANTHER" id="PTHR46819">
    <property type="entry name" value="EF-HAND CALCIUM-BINDING DOMAIN-CONTAINING PROTEIN 7"/>
    <property type="match status" value="1"/>
</dbReference>
<reference evidence="9" key="1">
    <citation type="submission" date="2016-04" db="UniProtKB">
        <authorList>
            <consortium name="WormBaseParasite"/>
        </authorList>
    </citation>
    <scope>IDENTIFICATION</scope>
</reference>
<dbReference type="PANTHER" id="PTHR46819:SF1">
    <property type="entry name" value="EF-HAND CALCIUM-BINDING DOMAIN-CONTAINING PROTEIN 7"/>
    <property type="match status" value="1"/>
</dbReference>
<evidence type="ECO:0000256" key="2">
    <source>
        <dbReference type="ARBA" id="ARBA00022723"/>
    </source>
</evidence>
<keyword evidence="2" id="KW-0479">Metal-binding</keyword>
<dbReference type="PROSITE" id="PS00018">
    <property type="entry name" value="EF_HAND_1"/>
    <property type="match status" value="1"/>
</dbReference>
<feature type="domain" description="EF-hand" evidence="6">
    <location>
        <begin position="1"/>
        <end position="33"/>
    </location>
</feature>
<evidence type="ECO:0000256" key="5">
    <source>
        <dbReference type="ARBA" id="ARBA00023136"/>
    </source>
</evidence>
<sequence>MSLLNVFDMFDFDGDGLLSRSEYAAFAVATADTPPDDEEWDLLTSQFDARAGGITMAGFLFMHEHLCFVLKITTTDAVC</sequence>
<dbReference type="GO" id="GO:0060170">
    <property type="term" value="C:ciliary membrane"/>
    <property type="evidence" value="ECO:0007669"/>
    <property type="project" value="TreeGrafter"/>
</dbReference>
<evidence type="ECO:0000256" key="3">
    <source>
        <dbReference type="ARBA" id="ARBA00022737"/>
    </source>
</evidence>
<evidence type="ECO:0000313" key="8">
    <source>
        <dbReference type="Proteomes" id="UP000271162"/>
    </source>
</evidence>
<dbReference type="WBParaSite" id="NBR_0000877501-mRNA-1">
    <property type="protein sequence ID" value="NBR_0000877501-mRNA-1"/>
    <property type="gene ID" value="NBR_0000877501"/>
</dbReference>
<dbReference type="InterPro" id="IPR018247">
    <property type="entry name" value="EF_Hand_1_Ca_BS"/>
</dbReference>
<protein>
    <submittedName>
        <fullName evidence="9">EF-hand domain-containing protein</fullName>
    </submittedName>
</protein>
<organism evidence="9">
    <name type="scientific">Nippostrongylus brasiliensis</name>
    <name type="common">Rat hookworm</name>
    <dbReference type="NCBI Taxonomy" id="27835"/>
    <lineage>
        <taxon>Eukaryota</taxon>
        <taxon>Metazoa</taxon>
        <taxon>Ecdysozoa</taxon>
        <taxon>Nematoda</taxon>
        <taxon>Chromadorea</taxon>
        <taxon>Rhabditida</taxon>
        <taxon>Rhabditina</taxon>
        <taxon>Rhabditomorpha</taxon>
        <taxon>Strongyloidea</taxon>
        <taxon>Heligmosomidae</taxon>
        <taxon>Nippostrongylus</taxon>
    </lineage>
</organism>
<dbReference type="InterPro" id="IPR011992">
    <property type="entry name" value="EF-hand-dom_pair"/>
</dbReference>
<keyword evidence="8" id="KW-1185">Reference proteome</keyword>
<evidence type="ECO:0000259" key="6">
    <source>
        <dbReference type="PROSITE" id="PS50222"/>
    </source>
</evidence>
<evidence type="ECO:0000313" key="7">
    <source>
        <dbReference type="EMBL" id="VDL72365.1"/>
    </source>
</evidence>
<name>A0A158QYP0_NIPBR</name>
<evidence type="ECO:0000256" key="1">
    <source>
        <dbReference type="ARBA" id="ARBA00004370"/>
    </source>
</evidence>
<keyword evidence="5" id="KW-0472">Membrane</keyword>
<keyword evidence="4" id="KW-0106">Calcium</keyword>
<dbReference type="Gene3D" id="1.10.238.10">
    <property type="entry name" value="EF-hand"/>
    <property type="match status" value="1"/>
</dbReference>
<dbReference type="InterPro" id="IPR002048">
    <property type="entry name" value="EF_hand_dom"/>
</dbReference>
<dbReference type="AlphaFoldDB" id="A0A158QYP0"/>
<dbReference type="STRING" id="27835.A0A158QYP0"/>
<dbReference type="GO" id="GO:1903569">
    <property type="term" value="P:positive regulation of protein localization to ciliary membrane"/>
    <property type="evidence" value="ECO:0007669"/>
    <property type="project" value="TreeGrafter"/>
</dbReference>
<dbReference type="GO" id="GO:0005509">
    <property type="term" value="F:calcium ion binding"/>
    <property type="evidence" value="ECO:0007669"/>
    <property type="project" value="InterPro"/>
</dbReference>
<dbReference type="GO" id="GO:0098797">
    <property type="term" value="C:plasma membrane protein complex"/>
    <property type="evidence" value="ECO:0007669"/>
    <property type="project" value="TreeGrafter"/>
</dbReference>
<evidence type="ECO:0000256" key="4">
    <source>
        <dbReference type="ARBA" id="ARBA00022837"/>
    </source>
</evidence>
<proteinExistence type="predicted"/>